<keyword evidence="3" id="KW-1185">Reference proteome</keyword>
<name>A0ABY9Z005_9GAMM</name>
<evidence type="ECO:0000256" key="1">
    <source>
        <dbReference type="SAM" id="Coils"/>
    </source>
</evidence>
<evidence type="ECO:0000313" key="3">
    <source>
        <dbReference type="Proteomes" id="UP001301869"/>
    </source>
</evidence>
<dbReference type="InterPro" id="IPR012659">
    <property type="entry name" value="CHP02444"/>
</dbReference>
<gene>
    <name evidence="2" type="ORF">P1P91_01740</name>
</gene>
<feature type="coiled-coil region" evidence="1">
    <location>
        <begin position="91"/>
        <end position="118"/>
    </location>
</feature>
<dbReference type="Pfam" id="PF09523">
    <property type="entry name" value="DUF2390"/>
    <property type="match status" value="1"/>
</dbReference>
<reference evidence="2 3" key="1">
    <citation type="submission" date="2023-03" db="EMBL/GenBank/DDBJ databases">
        <title>Halomonas sp. nov., isolated from Korean tranditional fermented seafood 'Jeotgal'.</title>
        <authorList>
            <person name="Kim B."/>
            <person name="Shin N.-R."/>
        </authorList>
    </citation>
    <scope>NUCLEOTIDE SEQUENCE [LARGE SCALE GENOMIC DNA]</scope>
    <source>
        <strain evidence="2 3">SG2L-4</strain>
    </source>
</reference>
<dbReference type="NCBIfam" id="TIGR02444">
    <property type="entry name" value="TIGR02444 family protein"/>
    <property type="match status" value="1"/>
</dbReference>
<sequence length="169" mass="18661">MRDSTRLAAVEQNPLWDFALDFYARPGVADKLLRLQDEAGFDVCVLLWRLWLGHLGLAPTPGAEQALEDIYAWQRDYTRPLRQRRRWLKPAAACDSALAQLRQTIKDAELQAEKAALTQLEALSRQAGRVVALPAGERVSLVGAAGFRPTAEQESALAALRAELVAGSR</sequence>
<proteinExistence type="predicted"/>
<dbReference type="EMBL" id="CP119391">
    <property type="protein sequence ID" value="WNK20432.1"/>
    <property type="molecule type" value="Genomic_DNA"/>
</dbReference>
<organism evidence="2 3">
    <name type="scientific">Halomonas piscis</name>
    <dbReference type="NCBI Taxonomy" id="3031727"/>
    <lineage>
        <taxon>Bacteria</taxon>
        <taxon>Pseudomonadati</taxon>
        <taxon>Pseudomonadota</taxon>
        <taxon>Gammaproteobacteria</taxon>
        <taxon>Oceanospirillales</taxon>
        <taxon>Halomonadaceae</taxon>
        <taxon>Halomonas</taxon>
    </lineage>
</organism>
<protein>
    <submittedName>
        <fullName evidence="2">TIGR02444 family protein</fullName>
    </submittedName>
</protein>
<dbReference type="Proteomes" id="UP001301869">
    <property type="component" value="Chromosome"/>
</dbReference>
<accession>A0ABY9Z005</accession>
<dbReference type="RefSeq" id="WP_311884092.1">
    <property type="nucleotide sequence ID" value="NZ_CP119391.1"/>
</dbReference>
<evidence type="ECO:0000313" key="2">
    <source>
        <dbReference type="EMBL" id="WNK20432.1"/>
    </source>
</evidence>
<keyword evidence="1" id="KW-0175">Coiled coil</keyword>